<gene>
    <name evidence="2" type="ORF">GWK16_22465</name>
</gene>
<dbReference type="RefSeq" id="WP_170056221.1">
    <property type="nucleotide sequence ID" value="NZ_JABBKX010000011.1"/>
</dbReference>
<protein>
    <submittedName>
        <fullName evidence="2">Uncharacterized protein</fullName>
    </submittedName>
</protein>
<keyword evidence="3" id="KW-1185">Reference proteome</keyword>
<feature type="region of interest" description="Disordered" evidence="1">
    <location>
        <begin position="76"/>
        <end position="106"/>
    </location>
</feature>
<proteinExistence type="predicted"/>
<sequence>MADIRPTVFCDGVIEAQVAHGVARISLAVTGSDGKALPCATLCVPVTQLPGLVNGMGNLLRQIEERVRAQVAQQQAQLQAQQGAAQPAEQPAADGSQPTGAFRFDS</sequence>
<reference evidence="2 3" key="1">
    <citation type="submission" date="2020-03" db="EMBL/GenBank/DDBJ databases">
        <authorList>
            <person name="Sun Q."/>
        </authorList>
    </citation>
    <scope>NUCLEOTIDE SEQUENCE [LARGE SCALE GENOMIC DNA]</scope>
    <source>
        <strain evidence="2 3">JC162</strain>
    </source>
</reference>
<dbReference type="Proteomes" id="UP000548582">
    <property type="component" value="Unassembled WGS sequence"/>
</dbReference>
<evidence type="ECO:0000313" key="2">
    <source>
        <dbReference type="EMBL" id="NMJ44029.1"/>
    </source>
</evidence>
<evidence type="ECO:0000256" key="1">
    <source>
        <dbReference type="SAM" id="MobiDB-lite"/>
    </source>
</evidence>
<name>A0A848EJV8_9PROT</name>
<evidence type="ECO:0000313" key="3">
    <source>
        <dbReference type="Proteomes" id="UP000548582"/>
    </source>
</evidence>
<dbReference type="EMBL" id="JABBKX010000011">
    <property type="protein sequence ID" value="NMJ44029.1"/>
    <property type="molecule type" value="Genomic_DNA"/>
</dbReference>
<organism evidence="2 3">
    <name type="scientific">Neoroseomonas marina</name>
    <dbReference type="NCBI Taxonomy" id="1232220"/>
    <lineage>
        <taxon>Bacteria</taxon>
        <taxon>Pseudomonadati</taxon>
        <taxon>Pseudomonadota</taxon>
        <taxon>Alphaproteobacteria</taxon>
        <taxon>Acetobacterales</taxon>
        <taxon>Acetobacteraceae</taxon>
        <taxon>Neoroseomonas</taxon>
    </lineage>
</organism>
<feature type="compositionally biased region" description="Low complexity" evidence="1">
    <location>
        <begin position="76"/>
        <end position="93"/>
    </location>
</feature>
<accession>A0A848EJV8</accession>
<comment type="caution">
    <text evidence="2">The sequence shown here is derived from an EMBL/GenBank/DDBJ whole genome shotgun (WGS) entry which is preliminary data.</text>
</comment>
<dbReference type="AlphaFoldDB" id="A0A848EJV8"/>